<reference evidence="1" key="1">
    <citation type="journal article" date="2020" name="Stud. Mycol.">
        <title>101 Dothideomycetes genomes: a test case for predicting lifestyles and emergence of pathogens.</title>
        <authorList>
            <person name="Haridas S."/>
            <person name="Albert R."/>
            <person name="Binder M."/>
            <person name="Bloem J."/>
            <person name="Labutti K."/>
            <person name="Salamov A."/>
            <person name="Andreopoulos B."/>
            <person name="Baker S."/>
            <person name="Barry K."/>
            <person name="Bills G."/>
            <person name="Bluhm B."/>
            <person name="Cannon C."/>
            <person name="Castanera R."/>
            <person name="Culley D."/>
            <person name="Daum C."/>
            <person name="Ezra D."/>
            <person name="Gonzalez J."/>
            <person name="Henrissat B."/>
            <person name="Kuo A."/>
            <person name="Liang C."/>
            <person name="Lipzen A."/>
            <person name="Lutzoni F."/>
            <person name="Magnuson J."/>
            <person name="Mondo S."/>
            <person name="Nolan M."/>
            <person name="Ohm R."/>
            <person name="Pangilinan J."/>
            <person name="Park H.-J."/>
            <person name="Ramirez L."/>
            <person name="Alfaro M."/>
            <person name="Sun H."/>
            <person name="Tritt A."/>
            <person name="Yoshinaga Y."/>
            <person name="Zwiers L.-H."/>
            <person name="Turgeon B."/>
            <person name="Goodwin S."/>
            <person name="Spatafora J."/>
            <person name="Crous P."/>
            <person name="Grigoriev I."/>
        </authorList>
    </citation>
    <scope>NUCLEOTIDE SEQUENCE</scope>
    <source>
        <strain evidence="1">CBS 113979</strain>
    </source>
</reference>
<dbReference type="InterPro" id="IPR029063">
    <property type="entry name" value="SAM-dependent_MTases_sf"/>
</dbReference>
<sequence length="272" mass="30225">MSAPTVHLDFNSIAASYLKQSAGVTRVVSIHLLDLIPPITSSSVIHDNACGPGVTALDILDRCKRLNITPPPKIHCTDKFDGMVNVLRSVVMEQDLSNIITAEVMDSADLSTIPDTTFTHSITNFGLFLADSAKGAREIYRTLKPGGAAGVTVWKKAGNMELAYKVQKTIKPEAEMEWPVSIDWTKEGYLASVLEEGGFEKSKISVSEKEVLVKLDDVEEFVELLGSTFYEPFRRDMTEEERTTVWNENLRRVVREDGLQFKMVAWVAVAEK</sequence>
<dbReference type="Gene3D" id="3.40.50.150">
    <property type="entry name" value="Vaccinia Virus protein VP39"/>
    <property type="match status" value="1"/>
</dbReference>
<dbReference type="CDD" id="cd02440">
    <property type="entry name" value="AdoMet_MTases"/>
    <property type="match status" value="1"/>
</dbReference>
<dbReference type="SUPFAM" id="SSF53335">
    <property type="entry name" value="S-adenosyl-L-methionine-dependent methyltransferases"/>
    <property type="match status" value="1"/>
</dbReference>
<dbReference type="Proteomes" id="UP000800041">
    <property type="component" value="Unassembled WGS sequence"/>
</dbReference>
<evidence type="ECO:0000313" key="2">
    <source>
        <dbReference type="Proteomes" id="UP000800041"/>
    </source>
</evidence>
<dbReference type="Pfam" id="PF01209">
    <property type="entry name" value="Ubie_methyltran"/>
    <property type="match status" value="1"/>
</dbReference>
<organism evidence="1 2">
    <name type="scientific">Aulographum hederae CBS 113979</name>
    <dbReference type="NCBI Taxonomy" id="1176131"/>
    <lineage>
        <taxon>Eukaryota</taxon>
        <taxon>Fungi</taxon>
        <taxon>Dikarya</taxon>
        <taxon>Ascomycota</taxon>
        <taxon>Pezizomycotina</taxon>
        <taxon>Dothideomycetes</taxon>
        <taxon>Pleosporomycetidae</taxon>
        <taxon>Aulographales</taxon>
        <taxon>Aulographaceae</taxon>
    </lineage>
</organism>
<dbReference type="EMBL" id="ML977142">
    <property type="protein sequence ID" value="KAF1990394.1"/>
    <property type="molecule type" value="Genomic_DNA"/>
</dbReference>
<name>A0A6G1HBF3_9PEZI</name>
<evidence type="ECO:0000313" key="1">
    <source>
        <dbReference type="EMBL" id="KAF1990394.1"/>
    </source>
</evidence>
<protein>
    <submittedName>
        <fullName evidence="1">S-adenosyl-L-methionine-dependent methyltransferase</fullName>
    </submittedName>
</protein>
<keyword evidence="2" id="KW-1185">Reference proteome</keyword>
<dbReference type="OrthoDB" id="2013972at2759"/>
<keyword evidence="1" id="KW-0808">Transferase</keyword>
<dbReference type="GO" id="GO:0008168">
    <property type="term" value="F:methyltransferase activity"/>
    <property type="evidence" value="ECO:0007669"/>
    <property type="project" value="UniProtKB-KW"/>
</dbReference>
<dbReference type="AlphaFoldDB" id="A0A6G1HBF3"/>
<proteinExistence type="predicted"/>
<gene>
    <name evidence="1" type="ORF">K402DRAFT_390013</name>
</gene>
<keyword evidence="1" id="KW-0489">Methyltransferase</keyword>
<accession>A0A6G1HBF3</accession>
<dbReference type="GO" id="GO:0032259">
    <property type="term" value="P:methylation"/>
    <property type="evidence" value="ECO:0007669"/>
    <property type="project" value="UniProtKB-KW"/>
</dbReference>